<dbReference type="Gene3D" id="3.40.50.2000">
    <property type="entry name" value="Glycogen Phosphorylase B"/>
    <property type="match status" value="2"/>
</dbReference>
<dbReference type="CDD" id="cd03784">
    <property type="entry name" value="GT1_Gtf-like"/>
    <property type="match status" value="1"/>
</dbReference>
<organism evidence="3">
    <name type="scientific">Candidatus Entotheonella serta</name>
    <dbReference type="NCBI Taxonomy" id="1652106"/>
    <lineage>
        <taxon>Bacteria</taxon>
        <taxon>Pseudomonadati</taxon>
        <taxon>Nitrospinota/Tectimicrobiota group</taxon>
        <taxon>Candidatus Tectimicrobiota</taxon>
        <taxon>Candidatus Entotheonellia</taxon>
        <taxon>Candidatus Entotheonellales</taxon>
        <taxon>Candidatus Entotheonellaceae</taxon>
        <taxon>Candidatus Entotheonella</taxon>
    </lineage>
</organism>
<keyword evidence="1" id="KW-0328">Glycosyltransferase</keyword>
<dbReference type="AlphaFoldDB" id="A0A2P1AMB7"/>
<dbReference type="PANTHER" id="PTHR48043:SF145">
    <property type="entry name" value="FI06409P-RELATED"/>
    <property type="match status" value="1"/>
</dbReference>
<gene>
    <name evidence="3" type="primary">tnaI</name>
</gene>
<name>A0A2P1AMB7_9BACT</name>
<dbReference type="EMBL" id="MG844357">
    <property type="protein sequence ID" value="AVI26396.1"/>
    <property type="molecule type" value="Genomic_DNA"/>
</dbReference>
<accession>A0A2P1AMB7</accession>
<evidence type="ECO:0000313" key="3">
    <source>
        <dbReference type="EMBL" id="AVI26396.1"/>
    </source>
</evidence>
<reference evidence="3" key="1">
    <citation type="journal article" date="2018" name="Proc. Natl. Acad. Sci. U.S.A.">
        <title>Single-bacterial genomics validates rich and varied specialized metabolism of uncultivated Entotheonella sponge symbionts.</title>
        <authorList>
            <person name="Mori T."/>
            <person name="Cahn J.K.B."/>
            <person name="Wilson M.C."/>
            <person name="Meoded R.A."/>
            <person name="Wiebach V."/>
            <person name="Martinez A.F.C."/>
            <person name="Helfrich E.J.N."/>
            <person name="Albersmeier A."/>
            <person name="Wibberg D."/>
            <person name="Datwyler S."/>
            <person name="Keren R."/>
            <person name="Lavy A."/>
            <person name="Ruckert C."/>
            <person name="Ilan M."/>
            <person name="Kalinowski J."/>
            <person name="Matsunaga S."/>
            <person name="Takeyama H."/>
            <person name="Piel J."/>
        </authorList>
    </citation>
    <scope>NUCLEOTIDE SEQUENCE</scope>
    <source>
        <strain evidence="3">TSWB1</strain>
    </source>
</reference>
<evidence type="ECO:0000256" key="1">
    <source>
        <dbReference type="ARBA" id="ARBA00022676"/>
    </source>
</evidence>
<sequence length="441" mass="50033">MSTISFCMQPRFGPMSAALNLAKTLRQWGHTVSFFGMSDCQPFVEPYGFEFVPAYDAWFPKGYIQRWDEKAPSMLRTQLNLRNLVMESKAHFKFLIKGGHREFQAVVDQVKPDLFVLDGSHRPTWALLAYKYGVKSVYIHTNMPLSAAPNSPPVFTSMIPGQNGASPDRIRRVWRTYFIKRYVNHKLYALFGIGYDWMILNRKLARICGYPVHRINTQTMISALLDFPELILYPQPFEFPDVTVKNRYYVDPCIDFEREEVAFPWEQIDANKKLIYCSLGSIHHNQRFFQTVLEAVSKEPNWQLVLSVGARLNTEAFSTAPIGRIIVNNAPQLQLLQKADAMITHGGINSIKECIFFKVPMVVFPITFDQPGAAARVQYHGLGEVGDIKKVTAETLHGMLNNVLSEPSLPARIASMSEIFKTAEAEQQGAKLLETLAVQSA</sequence>
<dbReference type="SUPFAM" id="SSF53756">
    <property type="entry name" value="UDP-Glycosyltransferase/glycogen phosphorylase"/>
    <property type="match status" value="1"/>
</dbReference>
<evidence type="ECO:0000256" key="2">
    <source>
        <dbReference type="ARBA" id="ARBA00022679"/>
    </source>
</evidence>
<protein>
    <submittedName>
        <fullName evidence="3">Glycosyltransferase</fullName>
    </submittedName>
</protein>
<dbReference type="Pfam" id="PF00201">
    <property type="entry name" value="UDPGT"/>
    <property type="match status" value="1"/>
</dbReference>
<proteinExistence type="predicted"/>
<keyword evidence="2 3" id="KW-0808">Transferase</keyword>
<dbReference type="InterPro" id="IPR002213">
    <property type="entry name" value="UDP_glucos_trans"/>
</dbReference>
<dbReference type="InterPro" id="IPR050271">
    <property type="entry name" value="UDP-glycosyltransferase"/>
</dbReference>
<dbReference type="GO" id="GO:0008194">
    <property type="term" value="F:UDP-glycosyltransferase activity"/>
    <property type="evidence" value="ECO:0007669"/>
    <property type="project" value="InterPro"/>
</dbReference>
<dbReference type="PANTHER" id="PTHR48043">
    <property type="entry name" value="EG:EG0003.4 PROTEIN-RELATED"/>
    <property type="match status" value="1"/>
</dbReference>